<protein>
    <submittedName>
        <fullName evidence="3">2-hydroxyhepta-2,4-diene-1,7-dioate isomerase</fullName>
    </submittedName>
</protein>
<dbReference type="InterPro" id="IPR011234">
    <property type="entry name" value="Fumarylacetoacetase-like_C"/>
</dbReference>
<feature type="domain" description="Fumarylacetoacetase-like C-terminal" evidence="2">
    <location>
        <begin position="79"/>
        <end position="279"/>
    </location>
</feature>
<sequence length="284" mass="31184">MFLCRFNRNRLGVVEDGFVHDVTAALDVLPSERWPQSLGDALYWNWDLVRDAIHELRPFAAAVRADSVTWAPPVATPSKIVCAPVNYLDHKREADADPANFYQHLNKIQDAGLFLKSTSALVGPSEGVRLRHLDRRNDHELELAVVIGRAADRVSRDDALSYVAGYAIGLDMTVRGPEERSFRKSVDTFAVLGPWLVTADELYDPSRLDIELKVNGELRQRANTRDLIVDVPGLIEMASSFYTLLPGDVILTGTPAGVGPVVPGDVIHASISRIGSMSVPIHAA</sequence>
<evidence type="ECO:0000259" key="2">
    <source>
        <dbReference type="Pfam" id="PF01557"/>
    </source>
</evidence>
<dbReference type="AlphaFoldDB" id="A0A132EQ09"/>
<proteinExistence type="predicted"/>
<dbReference type="RefSeq" id="WP_060300893.1">
    <property type="nucleotide sequence ID" value="NZ_LPJX01000077.1"/>
</dbReference>
<dbReference type="SUPFAM" id="SSF56529">
    <property type="entry name" value="FAH"/>
    <property type="match status" value="1"/>
</dbReference>
<name>A0A132EQ09_9BURK</name>
<keyword evidence="3" id="KW-0413">Isomerase</keyword>
<dbReference type="GO" id="GO:0019628">
    <property type="term" value="P:urate catabolic process"/>
    <property type="evidence" value="ECO:0007669"/>
    <property type="project" value="UniProtKB-UniPathway"/>
</dbReference>
<gene>
    <name evidence="3" type="ORF">WT57_05170</name>
</gene>
<evidence type="ECO:0000256" key="1">
    <source>
        <dbReference type="ARBA" id="ARBA00022723"/>
    </source>
</evidence>
<dbReference type="EMBL" id="LPJX01000077">
    <property type="protein sequence ID" value="KWF55870.1"/>
    <property type="molecule type" value="Genomic_DNA"/>
</dbReference>
<organism evidence="3 4">
    <name type="scientific">Burkholderia pseudomultivorans</name>
    <dbReference type="NCBI Taxonomy" id="1207504"/>
    <lineage>
        <taxon>Bacteria</taxon>
        <taxon>Pseudomonadati</taxon>
        <taxon>Pseudomonadota</taxon>
        <taxon>Betaproteobacteria</taxon>
        <taxon>Burkholderiales</taxon>
        <taxon>Burkholderiaceae</taxon>
        <taxon>Burkholderia</taxon>
        <taxon>Burkholderia cepacia complex</taxon>
    </lineage>
</organism>
<reference evidence="3 4" key="1">
    <citation type="submission" date="2015-11" db="EMBL/GenBank/DDBJ databases">
        <title>Expanding the genomic diversity of Burkholderia species for the development of highly accurate diagnostics.</title>
        <authorList>
            <person name="Sahl J."/>
            <person name="Keim P."/>
            <person name="Wagner D."/>
        </authorList>
    </citation>
    <scope>NUCLEOTIDE SEQUENCE [LARGE SCALE GENOMIC DNA]</scope>
    <source>
        <strain evidence="3 4">MSMB574WGS</strain>
    </source>
</reference>
<dbReference type="PANTHER" id="PTHR11820">
    <property type="entry name" value="ACYLPYRUVASE"/>
    <property type="match status" value="1"/>
</dbReference>
<dbReference type="Pfam" id="PF01557">
    <property type="entry name" value="FAA_hydrolase"/>
    <property type="match status" value="1"/>
</dbReference>
<keyword evidence="1" id="KW-0479">Metal-binding</keyword>
<dbReference type="Gene3D" id="3.90.850.10">
    <property type="entry name" value="Fumarylacetoacetase-like, C-terminal domain"/>
    <property type="match status" value="1"/>
</dbReference>
<evidence type="ECO:0000313" key="4">
    <source>
        <dbReference type="Proteomes" id="UP000061512"/>
    </source>
</evidence>
<evidence type="ECO:0000313" key="3">
    <source>
        <dbReference type="EMBL" id="KWF55870.1"/>
    </source>
</evidence>
<comment type="caution">
    <text evidence="3">The sequence shown here is derived from an EMBL/GenBank/DDBJ whole genome shotgun (WGS) entry which is preliminary data.</text>
</comment>
<dbReference type="InterPro" id="IPR036663">
    <property type="entry name" value="Fumarylacetoacetase_C_sf"/>
</dbReference>
<dbReference type="GO" id="GO:0016853">
    <property type="term" value="F:isomerase activity"/>
    <property type="evidence" value="ECO:0007669"/>
    <property type="project" value="UniProtKB-KW"/>
</dbReference>
<dbReference type="Proteomes" id="UP000061512">
    <property type="component" value="Unassembled WGS sequence"/>
</dbReference>
<dbReference type="PANTHER" id="PTHR11820:SF112">
    <property type="entry name" value="FUMARYLACETOACETATE HYDROLASE FAMILY PROTEIN (AFU_ORTHOLOGUE AFUA_1G02370)-RELATED"/>
    <property type="match status" value="1"/>
</dbReference>
<accession>A0A132EQ09</accession>
<dbReference type="UniPathway" id="UPA00394"/>
<dbReference type="GO" id="GO:0046872">
    <property type="term" value="F:metal ion binding"/>
    <property type="evidence" value="ECO:0007669"/>
    <property type="project" value="UniProtKB-KW"/>
</dbReference>